<name>A0A6H5J1C1_9HYME</name>
<proteinExistence type="predicted"/>
<evidence type="ECO:0000313" key="3">
    <source>
        <dbReference type="Proteomes" id="UP000479190"/>
    </source>
</evidence>
<sequence length="146" mass="17284">MDFYTRRERIFLYKYSMIRVELLLIVPIFFARASHRAEELRVGVCAISQFLREVTLSELRDSVARYRDRVKLVCRTRGSPPPRVHWLKDGLPLQPRRGLRIQHKRRFSAKFDWFLCAAAALLDRAGGRRIILFVFFVVERFAIATK</sequence>
<dbReference type="OrthoDB" id="6133584at2759"/>
<dbReference type="InterPro" id="IPR036179">
    <property type="entry name" value="Ig-like_dom_sf"/>
</dbReference>
<dbReference type="SUPFAM" id="SSF48726">
    <property type="entry name" value="Immunoglobulin"/>
    <property type="match status" value="1"/>
</dbReference>
<gene>
    <name evidence="2" type="ORF">TBRA_LOCUS14195</name>
</gene>
<protein>
    <recommendedName>
        <fullName evidence="1">Immunoglobulin I-set domain-containing protein</fullName>
    </recommendedName>
</protein>
<organism evidence="2 3">
    <name type="scientific">Trichogramma brassicae</name>
    <dbReference type="NCBI Taxonomy" id="86971"/>
    <lineage>
        <taxon>Eukaryota</taxon>
        <taxon>Metazoa</taxon>
        <taxon>Ecdysozoa</taxon>
        <taxon>Arthropoda</taxon>
        <taxon>Hexapoda</taxon>
        <taxon>Insecta</taxon>
        <taxon>Pterygota</taxon>
        <taxon>Neoptera</taxon>
        <taxon>Endopterygota</taxon>
        <taxon>Hymenoptera</taxon>
        <taxon>Apocrita</taxon>
        <taxon>Proctotrupomorpha</taxon>
        <taxon>Chalcidoidea</taxon>
        <taxon>Trichogrammatidae</taxon>
        <taxon>Trichogramma</taxon>
    </lineage>
</organism>
<dbReference type="InterPro" id="IPR013783">
    <property type="entry name" value="Ig-like_fold"/>
</dbReference>
<accession>A0A6H5J1C1</accession>
<dbReference type="AlphaFoldDB" id="A0A6H5J1C1"/>
<reference evidence="2 3" key="1">
    <citation type="submission" date="2020-02" db="EMBL/GenBank/DDBJ databases">
        <authorList>
            <person name="Ferguson B K."/>
        </authorList>
    </citation>
    <scope>NUCLEOTIDE SEQUENCE [LARGE SCALE GENOMIC DNA]</scope>
</reference>
<dbReference type="Pfam" id="PF07679">
    <property type="entry name" value="I-set"/>
    <property type="match status" value="1"/>
</dbReference>
<evidence type="ECO:0000259" key="1">
    <source>
        <dbReference type="Pfam" id="PF07679"/>
    </source>
</evidence>
<dbReference type="InterPro" id="IPR013098">
    <property type="entry name" value="Ig_I-set"/>
</dbReference>
<dbReference type="Gene3D" id="2.60.40.10">
    <property type="entry name" value="Immunoglobulins"/>
    <property type="match status" value="1"/>
</dbReference>
<feature type="domain" description="Immunoglobulin I-set" evidence="1">
    <location>
        <begin position="58"/>
        <end position="105"/>
    </location>
</feature>
<evidence type="ECO:0000313" key="2">
    <source>
        <dbReference type="EMBL" id="CAB0042581.1"/>
    </source>
</evidence>
<dbReference type="EMBL" id="CADCXV010001207">
    <property type="protein sequence ID" value="CAB0042581.1"/>
    <property type="molecule type" value="Genomic_DNA"/>
</dbReference>
<dbReference type="Proteomes" id="UP000479190">
    <property type="component" value="Unassembled WGS sequence"/>
</dbReference>
<keyword evidence="3" id="KW-1185">Reference proteome</keyword>